<gene>
    <name evidence="1" type="ORF">SAMN05421739_1011009</name>
</gene>
<dbReference type="InterPro" id="IPR011250">
    <property type="entry name" value="OMP/PagP_B-barrel"/>
</dbReference>
<proteinExistence type="predicted"/>
<evidence type="ECO:0000313" key="1">
    <source>
        <dbReference type="EMBL" id="SFG14012.1"/>
    </source>
</evidence>
<protein>
    <submittedName>
        <fullName evidence="1">Lipid A 3-O-deacylase (PagL)</fullName>
    </submittedName>
</protein>
<dbReference type="AlphaFoldDB" id="A0A1I2PCX9"/>
<dbReference type="Gene3D" id="2.40.160.20">
    <property type="match status" value="1"/>
</dbReference>
<dbReference type="Proteomes" id="UP000198724">
    <property type="component" value="Unassembled WGS sequence"/>
</dbReference>
<reference evidence="2" key="1">
    <citation type="submission" date="2016-10" db="EMBL/GenBank/DDBJ databases">
        <authorList>
            <person name="Varghese N."/>
            <person name="Submissions S."/>
        </authorList>
    </citation>
    <scope>NUCLEOTIDE SEQUENCE [LARGE SCALE GENOMIC DNA]</scope>
    <source>
        <strain evidence="2">LP51</strain>
    </source>
</reference>
<sequence length="383" mass="43292">MVPIKYSSVMPYFISKTFLALYLLLLFTFMLSPAAPVAAQTEATKPALNLGLRTHYGFIIPHSEAIREVSYSHPRALELDLSLHFTSEKAWQFLQGYPRLGASFSYINFDNPQVLGDAYTFILYVEPFLSAHRRFSLSFRFGAGLSYQSNVYDSISNPQNQFYSTKVAFPLTANLMGNYKLNDTWMLRAGGTYSHISNGGIRQPNKGINFPMATVGVDYALRPADFPERQQQTYSPQAPERYYLLALLGTGKDGRIDATEKFPLLGLTAYASQRVGRLSALAAGAEWVADYSIKDELDEKKEHTAFGRGALLAGHEFYIGRFRFNQMLGIYVYSPHKARDPVYQRWGLEYHTARGLYFGINLKAHRHVADFLDARVGWRFGAD</sequence>
<dbReference type="STRING" id="1436961.SAMN05421739_1011009"/>
<dbReference type="SUPFAM" id="SSF56925">
    <property type="entry name" value="OMPA-like"/>
    <property type="match status" value="1"/>
</dbReference>
<accession>A0A1I2PCX9</accession>
<name>A0A1I2PCX9_9BACT</name>
<dbReference type="InterPro" id="IPR018550">
    <property type="entry name" value="Lipid-A_deacylase-rel"/>
</dbReference>
<dbReference type="Pfam" id="PF09411">
    <property type="entry name" value="PagL"/>
    <property type="match status" value="1"/>
</dbReference>
<evidence type="ECO:0000313" key="2">
    <source>
        <dbReference type="Proteomes" id="UP000198724"/>
    </source>
</evidence>
<dbReference type="EMBL" id="FOOT01000001">
    <property type="protein sequence ID" value="SFG14012.1"/>
    <property type="molecule type" value="Genomic_DNA"/>
</dbReference>
<keyword evidence="2" id="KW-1185">Reference proteome</keyword>
<organism evidence="1 2">
    <name type="scientific">Pontibacter chinhatensis</name>
    <dbReference type="NCBI Taxonomy" id="1436961"/>
    <lineage>
        <taxon>Bacteria</taxon>
        <taxon>Pseudomonadati</taxon>
        <taxon>Bacteroidota</taxon>
        <taxon>Cytophagia</taxon>
        <taxon>Cytophagales</taxon>
        <taxon>Hymenobacteraceae</taxon>
        <taxon>Pontibacter</taxon>
    </lineage>
</organism>